<evidence type="ECO:0000313" key="3">
    <source>
        <dbReference type="Proteomes" id="UP000619743"/>
    </source>
</evidence>
<name>A0A8J2U752_9GAMM</name>
<dbReference type="EMBL" id="BMDX01000014">
    <property type="protein sequence ID" value="GGA83404.1"/>
    <property type="molecule type" value="Genomic_DNA"/>
</dbReference>
<proteinExistence type="predicted"/>
<accession>A0A8J2U752</accession>
<comment type="caution">
    <text evidence="2">The sequence shown here is derived from an EMBL/GenBank/DDBJ whole genome shotgun (WGS) entry which is preliminary data.</text>
</comment>
<evidence type="ECO:0000256" key="1">
    <source>
        <dbReference type="SAM" id="Phobius"/>
    </source>
</evidence>
<reference evidence="3" key="1">
    <citation type="journal article" date="2019" name="Int. J. Syst. Evol. Microbiol.">
        <title>The Global Catalogue of Microorganisms (GCM) 10K type strain sequencing project: providing services to taxonomists for standard genome sequencing and annotation.</title>
        <authorList>
            <consortium name="The Broad Institute Genomics Platform"/>
            <consortium name="The Broad Institute Genome Sequencing Center for Infectious Disease"/>
            <person name="Wu L."/>
            <person name="Ma J."/>
        </authorList>
    </citation>
    <scope>NUCLEOTIDE SEQUENCE [LARGE SCALE GENOMIC DNA]</scope>
    <source>
        <strain evidence="3">CGMCC 1.10130</strain>
    </source>
</reference>
<sequence length="69" mass="7649">MEAHVALLLVVIVSIAVAYLMPLIVQRLKTRKVKIVVDAGGAPSTSIVYLYPDDPLWKAIEHHKRSKSV</sequence>
<organism evidence="2 3">
    <name type="scientific">Neiella marina</name>
    <dbReference type="NCBI Taxonomy" id="508461"/>
    <lineage>
        <taxon>Bacteria</taxon>
        <taxon>Pseudomonadati</taxon>
        <taxon>Pseudomonadota</taxon>
        <taxon>Gammaproteobacteria</taxon>
        <taxon>Alteromonadales</taxon>
        <taxon>Echinimonadaceae</taxon>
        <taxon>Neiella</taxon>
    </lineage>
</organism>
<feature type="transmembrane region" description="Helical" evidence="1">
    <location>
        <begin position="6"/>
        <end position="25"/>
    </location>
</feature>
<protein>
    <submittedName>
        <fullName evidence="2">Uncharacterized protein</fullName>
    </submittedName>
</protein>
<dbReference type="AlphaFoldDB" id="A0A8J2U752"/>
<keyword evidence="1" id="KW-0472">Membrane</keyword>
<keyword evidence="3" id="KW-1185">Reference proteome</keyword>
<dbReference type="Proteomes" id="UP000619743">
    <property type="component" value="Unassembled WGS sequence"/>
</dbReference>
<gene>
    <name evidence="2" type="ORF">GCM10011369_26740</name>
</gene>
<evidence type="ECO:0000313" key="2">
    <source>
        <dbReference type="EMBL" id="GGA83404.1"/>
    </source>
</evidence>
<keyword evidence="1" id="KW-1133">Transmembrane helix</keyword>
<keyword evidence="1" id="KW-0812">Transmembrane</keyword>